<dbReference type="PANTHER" id="PTHR21483">
    <property type="entry name" value="RNA POLYMERASE II-ASSOCIATED PROTEIN 1"/>
    <property type="match status" value="1"/>
</dbReference>
<dbReference type="InterPro" id="IPR039913">
    <property type="entry name" value="RPAP1/Rba50"/>
</dbReference>
<sequence length="470" mass="52222">MRIWRVCLSYKLDQPSIAYLFPLLCGYAAQALTQSVDSVPLEPWPAVMQDAIWDALVFLVDQTAAATVAFLPFFIHQASQAAGPRASALRFLAATYPLLFTFPSLDVTPFVAVWPTLKLSMSDPPSLIEAIVAFQRVVAAHPHPKLQVDISDTVAFTQSYVSTRTAGTLVMPRADVATALVALVDFVALSTSANDDWARATAYQLLQHTQPGQHTSVRQLLRSVLVHPHPTLLAGISPTVKILHLAHVYLWEADAWRDCSAELHALLERYIREQLRDERQQGNSLMDATERIVAVQHQSVANLLSSLVQVFCNESYGDKGLAWILTLYFHPSQVSVATHSAVWNEIAQFQCLHLLQMVTDDLEGYVVDDVLLDAYLESVLRQHLTADKGAAMYRWVVHHIGHFCFSGPVASSRKHSMLRRLLEAPSTQLVRDVVLNPANETTTAMLAHVQDLPPFAAFRDTIQLLMSECT</sequence>
<protein>
    <recommendedName>
        <fullName evidence="1">RPAP1/MINIYO-like TPR repeats domain-containing protein</fullName>
    </recommendedName>
</protein>
<organism evidence="2 3">
    <name type="scientific">Aphanomyces astaci</name>
    <name type="common">Crayfish plague agent</name>
    <dbReference type="NCBI Taxonomy" id="112090"/>
    <lineage>
        <taxon>Eukaryota</taxon>
        <taxon>Sar</taxon>
        <taxon>Stramenopiles</taxon>
        <taxon>Oomycota</taxon>
        <taxon>Saprolegniomycetes</taxon>
        <taxon>Saprolegniales</taxon>
        <taxon>Verrucalvaceae</taxon>
        <taxon>Aphanomyces</taxon>
    </lineage>
</organism>
<name>A0A9X8DLC2_APHAT</name>
<feature type="domain" description="RPAP1/MINIYO-like TPR repeats" evidence="1">
    <location>
        <begin position="208"/>
        <end position="406"/>
    </location>
</feature>
<dbReference type="InterPro" id="IPR057989">
    <property type="entry name" value="TPR_RPAP1/MINIYO-like"/>
</dbReference>
<evidence type="ECO:0000259" key="1">
    <source>
        <dbReference type="Pfam" id="PF25766"/>
    </source>
</evidence>
<comment type="caution">
    <text evidence="2">The sequence shown here is derived from an EMBL/GenBank/DDBJ whole genome shotgun (WGS) entry which is preliminary data.</text>
</comment>
<evidence type="ECO:0000313" key="3">
    <source>
        <dbReference type="Proteomes" id="UP000275652"/>
    </source>
</evidence>
<gene>
    <name evidence="2" type="ORF">DYB28_001336</name>
</gene>
<dbReference type="GO" id="GO:0006366">
    <property type="term" value="P:transcription by RNA polymerase II"/>
    <property type="evidence" value="ECO:0007669"/>
    <property type="project" value="InterPro"/>
</dbReference>
<dbReference type="EMBL" id="QUTI01048229">
    <property type="protein sequence ID" value="RLN99644.1"/>
    <property type="molecule type" value="Genomic_DNA"/>
</dbReference>
<evidence type="ECO:0000313" key="2">
    <source>
        <dbReference type="EMBL" id="RLN99644.1"/>
    </source>
</evidence>
<dbReference type="PANTHER" id="PTHR21483:SF18">
    <property type="entry name" value="RNA POLYMERASE II-ASSOCIATED PROTEIN 1"/>
    <property type="match status" value="1"/>
</dbReference>
<accession>A0A9X8DLC2</accession>
<dbReference type="AlphaFoldDB" id="A0A9X8DLC2"/>
<dbReference type="Pfam" id="PF25766">
    <property type="entry name" value="TPR_RPAP1"/>
    <property type="match status" value="1"/>
</dbReference>
<reference evidence="2 3" key="1">
    <citation type="journal article" date="2018" name="J. Invertebr. Pathol.">
        <title>New genotyping method for the causative agent of crayfish plague (Aphanomyces astaci) based on whole genome data.</title>
        <authorList>
            <person name="Minardi D."/>
            <person name="Studholme D.J."/>
            <person name="van der Giezen M."/>
            <person name="Pretto T."/>
            <person name="Oidtmann B."/>
        </authorList>
    </citation>
    <scope>NUCLEOTIDE SEQUENCE [LARGE SCALE GENOMIC DNA]</scope>
    <source>
        <strain evidence="2 3">KB13</strain>
    </source>
</reference>
<dbReference type="Proteomes" id="UP000275652">
    <property type="component" value="Unassembled WGS sequence"/>
</dbReference>
<proteinExistence type="predicted"/>